<name>A5G163_ACICJ</name>
<dbReference type="Proteomes" id="UP000000245">
    <property type="component" value="Chromosome"/>
</dbReference>
<keyword evidence="3" id="KW-1185">Reference proteome</keyword>
<dbReference type="InterPro" id="IPR029063">
    <property type="entry name" value="SAM-dependent_MTases_sf"/>
</dbReference>
<accession>A5G163</accession>
<dbReference type="RefSeq" id="WP_007424359.1">
    <property type="nucleotide sequence ID" value="NC_009484.1"/>
</dbReference>
<reference evidence="2 3" key="1">
    <citation type="submission" date="2007-05" db="EMBL/GenBank/DDBJ databases">
        <title>Complete sequence of chromosome of Acidiphilium cryptum JF-5.</title>
        <authorList>
            <consortium name="US DOE Joint Genome Institute"/>
            <person name="Copeland A."/>
            <person name="Lucas S."/>
            <person name="Lapidus A."/>
            <person name="Barry K."/>
            <person name="Detter J.C."/>
            <person name="Glavina del Rio T."/>
            <person name="Hammon N."/>
            <person name="Israni S."/>
            <person name="Dalin E."/>
            <person name="Tice H."/>
            <person name="Pitluck S."/>
            <person name="Sims D."/>
            <person name="Brettin T."/>
            <person name="Bruce D."/>
            <person name="Han C."/>
            <person name="Schmutz J."/>
            <person name="Larimer F."/>
            <person name="Land M."/>
            <person name="Hauser L."/>
            <person name="Kyrpides N."/>
            <person name="Kim E."/>
            <person name="Magnuson T."/>
            <person name="Richardson P."/>
        </authorList>
    </citation>
    <scope>NUCLEOTIDE SEQUENCE [LARGE SCALE GENOMIC DNA]</scope>
    <source>
        <strain evidence="2 3">JF-5</strain>
    </source>
</reference>
<evidence type="ECO:0000259" key="1">
    <source>
        <dbReference type="Pfam" id="PF08241"/>
    </source>
</evidence>
<dbReference type="KEGG" id="acr:Acry_2401"/>
<dbReference type="Gene3D" id="3.40.50.150">
    <property type="entry name" value="Vaccinia Virus protein VP39"/>
    <property type="match status" value="1"/>
</dbReference>
<sequence length="208" mass="23512">MREASKSIMRRLTDSRFATRYFVGEGIDIGSGPDPISFYAELFPLMREVRSWDLADGDAQYLEGVPDASFDFVHSSHCLEHMRDPLVALRNWLRVLKPGGHMVVLVPDEDLYEQGVFPSTFNADHKCTFTLYKKTTWSPRSVNVLALIAQLDGVMPLKVELLDSTFLYRMERMDQTMLPASECAIEVVLRKATAAEAARGGRLPEPRN</sequence>
<gene>
    <name evidence="2" type="ordered locus">Acry_2401</name>
</gene>
<dbReference type="HOGENOM" id="CLU_1131988_0_0_5"/>
<dbReference type="InterPro" id="IPR013216">
    <property type="entry name" value="Methyltransf_11"/>
</dbReference>
<organism evidence="2 3">
    <name type="scientific">Acidiphilium cryptum (strain JF-5)</name>
    <dbReference type="NCBI Taxonomy" id="349163"/>
    <lineage>
        <taxon>Bacteria</taxon>
        <taxon>Pseudomonadati</taxon>
        <taxon>Pseudomonadota</taxon>
        <taxon>Alphaproteobacteria</taxon>
        <taxon>Acetobacterales</taxon>
        <taxon>Acidocellaceae</taxon>
        <taxon>Acidiphilium</taxon>
    </lineage>
</organism>
<proteinExistence type="predicted"/>
<dbReference type="EMBL" id="CP000697">
    <property type="protein sequence ID" value="ABQ31595.1"/>
    <property type="molecule type" value="Genomic_DNA"/>
</dbReference>
<feature type="domain" description="Methyltransferase type 11" evidence="1">
    <location>
        <begin position="53"/>
        <end position="104"/>
    </location>
</feature>
<dbReference type="GO" id="GO:0032259">
    <property type="term" value="P:methylation"/>
    <property type="evidence" value="ECO:0007669"/>
    <property type="project" value="UniProtKB-KW"/>
</dbReference>
<dbReference type="CDD" id="cd02440">
    <property type="entry name" value="AdoMet_MTases"/>
    <property type="match status" value="1"/>
</dbReference>
<protein>
    <submittedName>
        <fullName evidence="2">Methyltransferase type 11</fullName>
    </submittedName>
</protein>
<evidence type="ECO:0000313" key="2">
    <source>
        <dbReference type="EMBL" id="ABQ31595.1"/>
    </source>
</evidence>
<dbReference type="Pfam" id="PF08241">
    <property type="entry name" value="Methyltransf_11"/>
    <property type="match status" value="1"/>
</dbReference>
<keyword evidence="2" id="KW-0808">Transferase</keyword>
<evidence type="ECO:0000313" key="3">
    <source>
        <dbReference type="Proteomes" id="UP000000245"/>
    </source>
</evidence>
<dbReference type="AlphaFoldDB" id="A5G163"/>
<dbReference type="GO" id="GO:0008757">
    <property type="term" value="F:S-adenosylmethionine-dependent methyltransferase activity"/>
    <property type="evidence" value="ECO:0007669"/>
    <property type="project" value="InterPro"/>
</dbReference>
<dbReference type="eggNOG" id="COG2226">
    <property type="taxonomic scope" value="Bacteria"/>
</dbReference>
<dbReference type="SUPFAM" id="SSF53335">
    <property type="entry name" value="S-adenosyl-L-methionine-dependent methyltransferases"/>
    <property type="match status" value="1"/>
</dbReference>
<keyword evidence="2" id="KW-0489">Methyltransferase</keyword>
<dbReference type="STRING" id="349163.Acry_2401"/>